<name>A0A4P9XAG8_9FUNG</name>
<dbReference type="AlphaFoldDB" id="A0A4P9XAG8"/>
<proteinExistence type="inferred from homology"/>
<keyword evidence="13" id="KW-1185">Reference proteome</keyword>
<evidence type="ECO:0000256" key="11">
    <source>
        <dbReference type="SAM" id="MobiDB-lite"/>
    </source>
</evidence>
<evidence type="ECO:0000256" key="7">
    <source>
        <dbReference type="ARBA" id="ARBA00022840"/>
    </source>
</evidence>
<dbReference type="PANTHER" id="PTHR11164">
    <property type="entry name" value="GLUTAMATE CYSTEINE LIGASE"/>
    <property type="match status" value="1"/>
</dbReference>
<dbReference type="EMBL" id="ML014152">
    <property type="protein sequence ID" value="RKP02081.1"/>
    <property type="molecule type" value="Genomic_DNA"/>
</dbReference>
<keyword evidence="6 10" id="KW-0547">Nucleotide-binding</keyword>
<dbReference type="FunFam" id="3.30.590.50:FF:000002">
    <property type="entry name" value="Glutamate--cysteine ligase catalytic subunit"/>
    <property type="match status" value="1"/>
</dbReference>
<dbReference type="GO" id="GO:0004357">
    <property type="term" value="F:glutamate-cysteine ligase activity"/>
    <property type="evidence" value="ECO:0007669"/>
    <property type="project" value="UniProtKB-UniRule"/>
</dbReference>
<evidence type="ECO:0000256" key="4">
    <source>
        <dbReference type="ARBA" id="ARBA00022598"/>
    </source>
</evidence>
<dbReference type="Pfam" id="PF03074">
    <property type="entry name" value="GCS"/>
    <property type="match status" value="2"/>
</dbReference>
<evidence type="ECO:0000256" key="10">
    <source>
        <dbReference type="RuleBase" id="RU367135"/>
    </source>
</evidence>
<dbReference type="GO" id="GO:0006750">
    <property type="term" value="P:glutathione biosynthetic process"/>
    <property type="evidence" value="ECO:0007669"/>
    <property type="project" value="UniProtKB-UniRule"/>
</dbReference>
<dbReference type="OrthoDB" id="7939818at2759"/>
<evidence type="ECO:0000256" key="8">
    <source>
        <dbReference type="ARBA" id="ARBA00030585"/>
    </source>
</evidence>
<accession>A0A4P9XAG8</accession>
<dbReference type="EC" id="6.3.2.2" evidence="3 10"/>
<evidence type="ECO:0000256" key="6">
    <source>
        <dbReference type="ARBA" id="ARBA00022741"/>
    </source>
</evidence>
<dbReference type="SUPFAM" id="SSF55931">
    <property type="entry name" value="Glutamine synthetase/guanido kinase"/>
    <property type="match status" value="1"/>
</dbReference>
<dbReference type="Gene3D" id="1.10.8.960">
    <property type="match status" value="1"/>
</dbReference>
<keyword evidence="7 10" id="KW-0067">ATP-binding</keyword>
<reference evidence="13" key="1">
    <citation type="journal article" date="2018" name="Nat. Microbiol.">
        <title>Leveraging single-cell genomics to expand the fungal tree of life.</title>
        <authorList>
            <person name="Ahrendt S.R."/>
            <person name="Quandt C.A."/>
            <person name="Ciobanu D."/>
            <person name="Clum A."/>
            <person name="Salamov A."/>
            <person name="Andreopoulos B."/>
            <person name="Cheng J.F."/>
            <person name="Woyke T."/>
            <person name="Pelin A."/>
            <person name="Henrissat B."/>
            <person name="Reynolds N.K."/>
            <person name="Benny G.L."/>
            <person name="Smith M.E."/>
            <person name="James T.Y."/>
            <person name="Grigoriev I.V."/>
        </authorList>
    </citation>
    <scope>NUCLEOTIDE SEQUENCE [LARGE SCALE GENOMIC DNA]</scope>
    <source>
        <strain evidence="13">ATCC 52028</strain>
    </source>
</reference>
<dbReference type="InterPro" id="IPR014746">
    <property type="entry name" value="Gln_synth/guanido_kin_cat_dom"/>
</dbReference>
<evidence type="ECO:0000313" key="13">
    <source>
        <dbReference type="Proteomes" id="UP000274922"/>
    </source>
</evidence>
<comment type="similarity">
    <text evidence="2 10">Belongs to the glutamate--cysteine ligase type 3 family.</text>
</comment>
<protein>
    <recommendedName>
        <fullName evidence="3 10">Glutamate--cysteine ligase</fullName>
        <ecNumber evidence="3 10">6.3.2.2</ecNumber>
    </recommendedName>
    <alternativeName>
        <fullName evidence="9 10">Gamma-ECS</fullName>
    </alternativeName>
    <alternativeName>
        <fullName evidence="8 10">Gamma-glutamylcysteine synthetase</fullName>
    </alternativeName>
</protein>
<dbReference type="InterPro" id="IPR004308">
    <property type="entry name" value="GCS"/>
</dbReference>
<feature type="region of interest" description="Disordered" evidence="11">
    <location>
        <begin position="570"/>
        <end position="600"/>
    </location>
</feature>
<dbReference type="Proteomes" id="UP000274922">
    <property type="component" value="Unassembled WGS sequence"/>
</dbReference>
<comment type="catalytic activity">
    <reaction evidence="10">
        <text>L-cysteine + L-glutamate + ATP = gamma-L-glutamyl-L-cysteine + ADP + phosphate + H(+)</text>
        <dbReference type="Rhea" id="RHEA:13285"/>
        <dbReference type="ChEBI" id="CHEBI:15378"/>
        <dbReference type="ChEBI" id="CHEBI:29985"/>
        <dbReference type="ChEBI" id="CHEBI:30616"/>
        <dbReference type="ChEBI" id="CHEBI:35235"/>
        <dbReference type="ChEBI" id="CHEBI:43474"/>
        <dbReference type="ChEBI" id="CHEBI:58173"/>
        <dbReference type="ChEBI" id="CHEBI:456216"/>
        <dbReference type="EC" id="6.3.2.2"/>
    </reaction>
</comment>
<evidence type="ECO:0000256" key="3">
    <source>
        <dbReference type="ARBA" id="ARBA00012220"/>
    </source>
</evidence>
<organism evidence="12 13">
    <name type="scientific">Caulochytrium protostelioides</name>
    <dbReference type="NCBI Taxonomy" id="1555241"/>
    <lineage>
        <taxon>Eukaryota</taxon>
        <taxon>Fungi</taxon>
        <taxon>Fungi incertae sedis</taxon>
        <taxon>Chytridiomycota</taxon>
        <taxon>Chytridiomycota incertae sedis</taxon>
        <taxon>Chytridiomycetes</taxon>
        <taxon>Caulochytriales</taxon>
        <taxon>Caulochytriaceae</taxon>
        <taxon>Caulochytrium</taxon>
    </lineage>
</organism>
<dbReference type="Gene3D" id="3.30.590.50">
    <property type="match status" value="2"/>
</dbReference>
<dbReference type="GO" id="GO:0005524">
    <property type="term" value="F:ATP binding"/>
    <property type="evidence" value="ECO:0007669"/>
    <property type="project" value="UniProtKB-UniRule"/>
</dbReference>
<evidence type="ECO:0000256" key="5">
    <source>
        <dbReference type="ARBA" id="ARBA00022684"/>
    </source>
</evidence>
<comment type="pathway">
    <text evidence="1 10">Sulfur metabolism; glutathione biosynthesis; glutathione from L-cysteine and L-glutamate: step 1/2.</text>
</comment>
<evidence type="ECO:0000256" key="2">
    <source>
        <dbReference type="ARBA" id="ARBA00008100"/>
    </source>
</evidence>
<dbReference type="GO" id="GO:0017109">
    <property type="term" value="C:glutamate-cysteine ligase complex"/>
    <property type="evidence" value="ECO:0007669"/>
    <property type="project" value="TreeGrafter"/>
</dbReference>
<dbReference type="PANTHER" id="PTHR11164:SF0">
    <property type="entry name" value="GLUTAMATE--CYSTEINE LIGASE CATALYTIC SUBUNIT"/>
    <property type="match status" value="1"/>
</dbReference>
<dbReference type="FunFam" id="3.30.590.50:FF:000007">
    <property type="entry name" value="Glutamate--cysteine ligase"/>
    <property type="match status" value="1"/>
</dbReference>
<gene>
    <name evidence="12" type="ORF">CXG81DRAFT_11207</name>
</gene>
<evidence type="ECO:0000313" key="12">
    <source>
        <dbReference type="EMBL" id="RKP02081.1"/>
    </source>
</evidence>
<evidence type="ECO:0000256" key="9">
    <source>
        <dbReference type="ARBA" id="ARBA00032122"/>
    </source>
</evidence>
<sequence>MGLLSLGTPLPWAEAKQYSDHVRQNGIVQFLNIWNRVKSRRRDKLYWGDEIEYMVVHFDHDAQKVRLSLRASDVLERLQALEADALARGEAPEASWKPEFARYMLEATPGLPYGSHLDELAQIEANMRRRRQLGQAHLRPGEVLMSLTNFPMLGTDDFLRAAFEPLRPTPAAGIFQSFFVPDDAITGHARFPTLAKNIRERRTGKVAINVPIFHDTHTPRPWREPCPPSLAALDAARRAQALHTPLCELLPDALEDHIYMDAMCFGMGCSCLQVTFQACRIEEARKLYDHLAVLTPVFLALSAGTPVFRGHLADVDCRWNVISASVDDRTPCERGARHNADRRCDAAVGSGTRFKIAKSRYDSIDSYLGPGHPTDGSETPGCTELGSHYETDYYRDAYNDIELTYDPEIYQRLRDASVDELLAKHYAHLFIRDPLVVFRELLDQDNVKSSDHFENIQSTNWQTMRFKPPPATSSDIGWRVEFRSMEIQLTDFENAAFAVFLVLVTRMIVSFNVNLYLPLSQVDENLARAQRRDAVRQETFWFRRHILPKDGNTREHFAEMGIDEIINGTRAAQARKSRPESPHGTPSSLRPPTTATTDDEADVFPGLVPLVHTFLDAAQQVTPSTRRTLDRYLRFVSARAAGRLPTNAMWIRQQLLRHPDYRHDSVVTPTMAYDLCRAIHDQVEAGVDTLGGDVPELEPLVAQRIPGLQLRHPSPQP</sequence>
<dbReference type="STRING" id="1555241.A0A4P9XAG8"/>
<keyword evidence="4 10" id="KW-0436">Ligase</keyword>
<keyword evidence="5 10" id="KW-0317">Glutathione biosynthesis</keyword>
<evidence type="ECO:0000256" key="1">
    <source>
        <dbReference type="ARBA" id="ARBA00005006"/>
    </source>
</evidence>
<dbReference type="UniPathway" id="UPA00142">
    <property type="reaction ID" value="UER00209"/>
</dbReference>